<comment type="subcellular location">
    <subcellularLocation>
        <location evidence="1">Cell membrane</location>
        <topology evidence="1">Multi-pass membrane protein</topology>
    </subcellularLocation>
</comment>
<feature type="transmembrane region" description="Helical" evidence="7">
    <location>
        <begin position="220"/>
        <end position="240"/>
    </location>
</feature>
<keyword evidence="5 7" id="KW-1133">Transmembrane helix</keyword>
<feature type="domain" description="EamA" evidence="8">
    <location>
        <begin position="26"/>
        <end position="154"/>
    </location>
</feature>
<reference evidence="10" key="1">
    <citation type="submission" date="2016-10" db="EMBL/GenBank/DDBJ databases">
        <authorList>
            <person name="Varghese N."/>
            <person name="Submissions S."/>
        </authorList>
    </citation>
    <scope>NUCLEOTIDE SEQUENCE [LARGE SCALE GENOMIC DNA]</scope>
    <source>
        <strain evidence="10">DSM 22329</strain>
    </source>
</reference>
<evidence type="ECO:0000259" key="8">
    <source>
        <dbReference type="Pfam" id="PF00892"/>
    </source>
</evidence>
<dbReference type="InterPro" id="IPR051258">
    <property type="entry name" value="Diverse_Substrate_Transporter"/>
</dbReference>
<feature type="transmembrane region" description="Helical" evidence="7">
    <location>
        <begin position="83"/>
        <end position="102"/>
    </location>
</feature>
<feature type="transmembrane region" description="Helical" evidence="7">
    <location>
        <begin position="252"/>
        <end position="270"/>
    </location>
</feature>
<sequence length="321" mass="33461">MSNSDLSNSESTDVGSERFPASRLATLLLVSVTAVWGSTFFLIRDLVAHVPSADFLTVRFAIAAVVMAVVFRRQTLALTRRQVLIGVALGVLYGLAQLLQTIGLEHTAASVSGFVTGTYVVLTPVLGAVLLRDRINRVTWAAVLLATAGLAVLSLRGLSVGYGEAVTLASAALYALHIVGLGRYSTAESATGLATVQAFVIAAVTLVAAVPGGITLPATGGQWTALLYMALVAGAVALWAQTWAQSHLPATRAAIVMTMEPVFATFFAVLFGGESLTARMVVGGSMVLAAMYVVEVLGRRPARDGASAAEDRPAELLHHDV</sequence>
<name>A0A1H0MXG9_9MICO</name>
<dbReference type="InterPro" id="IPR000620">
    <property type="entry name" value="EamA_dom"/>
</dbReference>
<dbReference type="Proteomes" id="UP000199077">
    <property type="component" value="Chromosome I"/>
</dbReference>
<dbReference type="STRING" id="443156.SAMN04489867_0752"/>
<dbReference type="Gene3D" id="1.10.3730.20">
    <property type="match status" value="2"/>
</dbReference>
<comment type="similarity">
    <text evidence="2">Belongs to the EamA transporter family.</text>
</comment>
<feature type="domain" description="EamA" evidence="8">
    <location>
        <begin position="163"/>
        <end position="294"/>
    </location>
</feature>
<dbReference type="EMBL" id="LT629711">
    <property type="protein sequence ID" value="SDO85113.1"/>
    <property type="molecule type" value="Genomic_DNA"/>
</dbReference>
<dbReference type="GO" id="GO:0005886">
    <property type="term" value="C:plasma membrane"/>
    <property type="evidence" value="ECO:0007669"/>
    <property type="project" value="UniProtKB-SubCell"/>
</dbReference>
<feature type="transmembrane region" description="Helical" evidence="7">
    <location>
        <begin position="24"/>
        <end position="43"/>
    </location>
</feature>
<keyword evidence="4 7" id="KW-0812">Transmembrane</keyword>
<feature type="transmembrane region" description="Helical" evidence="7">
    <location>
        <begin position="193"/>
        <end position="214"/>
    </location>
</feature>
<dbReference type="Pfam" id="PF00892">
    <property type="entry name" value="EamA"/>
    <property type="match status" value="2"/>
</dbReference>
<keyword evidence="6 7" id="KW-0472">Membrane</keyword>
<gene>
    <name evidence="9" type="ORF">SAMN04489867_0752</name>
</gene>
<dbReference type="RefSeq" id="WP_231961431.1">
    <property type="nucleotide sequence ID" value="NZ_LT629711.1"/>
</dbReference>
<evidence type="ECO:0000313" key="10">
    <source>
        <dbReference type="Proteomes" id="UP000199077"/>
    </source>
</evidence>
<keyword evidence="3" id="KW-1003">Cell membrane</keyword>
<dbReference type="SUPFAM" id="SSF103481">
    <property type="entry name" value="Multidrug resistance efflux transporter EmrE"/>
    <property type="match status" value="2"/>
</dbReference>
<proteinExistence type="inferred from homology"/>
<feature type="transmembrane region" description="Helical" evidence="7">
    <location>
        <begin position="138"/>
        <end position="155"/>
    </location>
</feature>
<evidence type="ECO:0000256" key="6">
    <source>
        <dbReference type="ARBA" id="ARBA00023136"/>
    </source>
</evidence>
<feature type="transmembrane region" description="Helical" evidence="7">
    <location>
        <begin position="55"/>
        <end position="71"/>
    </location>
</feature>
<evidence type="ECO:0000256" key="4">
    <source>
        <dbReference type="ARBA" id="ARBA00022692"/>
    </source>
</evidence>
<accession>A0A1H0MXG9</accession>
<dbReference type="AlphaFoldDB" id="A0A1H0MXG9"/>
<evidence type="ECO:0000256" key="7">
    <source>
        <dbReference type="SAM" id="Phobius"/>
    </source>
</evidence>
<evidence type="ECO:0000256" key="2">
    <source>
        <dbReference type="ARBA" id="ARBA00007362"/>
    </source>
</evidence>
<feature type="transmembrane region" description="Helical" evidence="7">
    <location>
        <begin position="108"/>
        <end position="131"/>
    </location>
</feature>
<protein>
    <submittedName>
        <fullName evidence="9">EamA domain-containing membrane protein RarD</fullName>
    </submittedName>
</protein>
<feature type="transmembrane region" description="Helical" evidence="7">
    <location>
        <begin position="276"/>
        <end position="294"/>
    </location>
</feature>
<evidence type="ECO:0000256" key="3">
    <source>
        <dbReference type="ARBA" id="ARBA00022475"/>
    </source>
</evidence>
<evidence type="ECO:0000256" key="1">
    <source>
        <dbReference type="ARBA" id="ARBA00004651"/>
    </source>
</evidence>
<feature type="transmembrane region" description="Helical" evidence="7">
    <location>
        <begin position="161"/>
        <end position="181"/>
    </location>
</feature>
<evidence type="ECO:0000313" key="9">
    <source>
        <dbReference type="EMBL" id="SDO85113.1"/>
    </source>
</evidence>
<dbReference type="InterPro" id="IPR037185">
    <property type="entry name" value="EmrE-like"/>
</dbReference>
<dbReference type="PANTHER" id="PTHR42920:SF5">
    <property type="entry name" value="EAMA DOMAIN-CONTAINING PROTEIN"/>
    <property type="match status" value="1"/>
</dbReference>
<keyword evidence="10" id="KW-1185">Reference proteome</keyword>
<organism evidence="9 10">
    <name type="scientific">Pedococcus dokdonensis</name>
    <dbReference type="NCBI Taxonomy" id="443156"/>
    <lineage>
        <taxon>Bacteria</taxon>
        <taxon>Bacillati</taxon>
        <taxon>Actinomycetota</taxon>
        <taxon>Actinomycetes</taxon>
        <taxon>Micrococcales</taxon>
        <taxon>Intrasporangiaceae</taxon>
        <taxon>Pedococcus</taxon>
    </lineage>
</organism>
<dbReference type="PANTHER" id="PTHR42920">
    <property type="entry name" value="OS03G0707200 PROTEIN-RELATED"/>
    <property type="match status" value="1"/>
</dbReference>
<evidence type="ECO:0000256" key="5">
    <source>
        <dbReference type="ARBA" id="ARBA00022989"/>
    </source>
</evidence>